<evidence type="ECO:0000256" key="2">
    <source>
        <dbReference type="PROSITE-ProRule" id="PRU00196"/>
    </source>
</evidence>
<dbReference type="SUPFAM" id="SSF56487">
    <property type="entry name" value="SRCR-like"/>
    <property type="match status" value="1"/>
</dbReference>
<evidence type="ECO:0000313" key="5">
    <source>
        <dbReference type="EMBL" id="CAD5111697.1"/>
    </source>
</evidence>
<evidence type="ECO:0000256" key="3">
    <source>
        <dbReference type="SAM" id="SignalP"/>
    </source>
</evidence>
<dbReference type="Pfam" id="PF00530">
    <property type="entry name" value="SRCR"/>
    <property type="match status" value="1"/>
</dbReference>
<protein>
    <submittedName>
        <fullName evidence="5">DgyrCDS984</fullName>
    </submittedName>
</protein>
<reference evidence="5 6" key="1">
    <citation type="submission" date="2020-08" db="EMBL/GenBank/DDBJ databases">
        <authorList>
            <person name="Hejnol A."/>
        </authorList>
    </citation>
    <scope>NUCLEOTIDE SEQUENCE [LARGE SCALE GENOMIC DNA]</scope>
</reference>
<evidence type="ECO:0000313" key="6">
    <source>
        <dbReference type="Proteomes" id="UP000549394"/>
    </source>
</evidence>
<dbReference type="OrthoDB" id="536948at2759"/>
<comment type="caution">
    <text evidence="5">The sequence shown here is derived from an EMBL/GenBank/DDBJ whole genome shotgun (WGS) entry which is preliminary data.</text>
</comment>
<dbReference type="InterPro" id="IPR036772">
    <property type="entry name" value="SRCR-like_dom_sf"/>
</dbReference>
<keyword evidence="3" id="KW-0732">Signal</keyword>
<dbReference type="EMBL" id="CAJFCJ010000002">
    <property type="protein sequence ID" value="CAD5111697.1"/>
    <property type="molecule type" value="Genomic_DNA"/>
</dbReference>
<feature type="domain" description="SRCR" evidence="4">
    <location>
        <begin position="110"/>
        <end position="213"/>
    </location>
</feature>
<feature type="chain" id="PRO_5029866861" evidence="3">
    <location>
        <begin position="20"/>
        <end position="214"/>
    </location>
</feature>
<dbReference type="SMART" id="SM00202">
    <property type="entry name" value="SR"/>
    <property type="match status" value="1"/>
</dbReference>
<comment type="caution">
    <text evidence="2">Lacks conserved residue(s) required for the propagation of feature annotation.</text>
</comment>
<evidence type="ECO:0000256" key="1">
    <source>
        <dbReference type="ARBA" id="ARBA00023157"/>
    </source>
</evidence>
<keyword evidence="6" id="KW-1185">Reference proteome</keyword>
<dbReference type="AlphaFoldDB" id="A0A7I8VAY1"/>
<name>A0A7I8VAY1_9ANNE</name>
<proteinExistence type="predicted"/>
<dbReference type="Gene3D" id="3.10.250.10">
    <property type="entry name" value="SRCR-like domain"/>
    <property type="match status" value="1"/>
</dbReference>
<dbReference type="InterPro" id="IPR001190">
    <property type="entry name" value="SRCR"/>
</dbReference>
<gene>
    <name evidence="5" type="ORF">DGYR_LOCUS948</name>
</gene>
<keyword evidence="1" id="KW-1015">Disulfide bond</keyword>
<dbReference type="PROSITE" id="PS50287">
    <property type="entry name" value="SRCR_2"/>
    <property type="match status" value="1"/>
</dbReference>
<organism evidence="5 6">
    <name type="scientific">Dimorphilus gyrociliatus</name>
    <dbReference type="NCBI Taxonomy" id="2664684"/>
    <lineage>
        <taxon>Eukaryota</taxon>
        <taxon>Metazoa</taxon>
        <taxon>Spiralia</taxon>
        <taxon>Lophotrochozoa</taxon>
        <taxon>Annelida</taxon>
        <taxon>Polychaeta</taxon>
        <taxon>Polychaeta incertae sedis</taxon>
        <taxon>Dinophilidae</taxon>
        <taxon>Dimorphilus</taxon>
    </lineage>
</organism>
<accession>A0A7I8VAY1</accession>
<evidence type="ECO:0000259" key="4">
    <source>
        <dbReference type="PROSITE" id="PS50287"/>
    </source>
</evidence>
<sequence>MYRCLTALFIIGISRVAVPLSIELLKPTIYSDLRYESTVYPFLTGKARSFLECNVICGNEERCSKGSFHYGTNDCLLYETDPTKVPDQLFNNWKSFVSNKADWGFIRHGFRLASHTELFGRAEIKINNKWGTICDDSVVPSGWPTAFCRLMGYSHSNESFFAENYYVINNKPIHLHNLACFGSLINLDKFTEECSVSPTVPCTHAKDIFIRCVK</sequence>
<feature type="signal peptide" evidence="3">
    <location>
        <begin position="1"/>
        <end position="19"/>
    </location>
</feature>
<dbReference type="GO" id="GO:0016020">
    <property type="term" value="C:membrane"/>
    <property type="evidence" value="ECO:0007669"/>
    <property type="project" value="InterPro"/>
</dbReference>
<dbReference type="Proteomes" id="UP000549394">
    <property type="component" value="Unassembled WGS sequence"/>
</dbReference>